<reference evidence="10" key="1">
    <citation type="submission" date="2021-11" db="EMBL/GenBank/DDBJ databases">
        <title>Vibrio ZSDE26 sp. nov. and Vibrio ZSDZ34 sp. nov., isolated from coastal seawater in Qingdao.</title>
        <authorList>
            <person name="Zhang P."/>
        </authorList>
    </citation>
    <scope>NUCLEOTIDE SEQUENCE</scope>
    <source>
        <strain evidence="10">ZSDZ34</strain>
    </source>
</reference>
<dbReference type="InterPro" id="IPR004433">
    <property type="entry name" value="MenaQ_synth_MenD"/>
</dbReference>
<comment type="caution">
    <text evidence="10">The sequence shown here is derived from an EMBL/GenBank/DDBJ whole genome shotgun (WGS) entry which is preliminary data.</text>
</comment>
<keyword evidence="3 7" id="KW-0479">Metal-binding</keyword>
<dbReference type="PANTHER" id="PTHR42916">
    <property type="entry name" value="2-SUCCINYL-5-ENOLPYRUVYL-6-HYDROXY-3-CYCLOHEXENE-1-CARBOXYLATE SYNTHASE"/>
    <property type="match status" value="1"/>
</dbReference>
<keyword evidence="6 7" id="KW-0464">Manganese</keyword>
<evidence type="ECO:0000256" key="1">
    <source>
        <dbReference type="ARBA" id="ARBA00022428"/>
    </source>
</evidence>
<keyword evidence="2 7" id="KW-0808">Transferase</keyword>
<evidence type="ECO:0000256" key="6">
    <source>
        <dbReference type="ARBA" id="ARBA00023211"/>
    </source>
</evidence>
<feature type="domain" description="Menaquinone biosynthesis protein MenD middle" evidence="9">
    <location>
        <begin position="190"/>
        <end position="402"/>
    </location>
</feature>
<comment type="similarity">
    <text evidence="7">Belongs to the TPP enzyme family. MenD subfamily.</text>
</comment>
<dbReference type="InterPro" id="IPR029061">
    <property type="entry name" value="THDP-binding"/>
</dbReference>
<feature type="domain" description="Thiamine pyrophosphate enzyme N-terminal TPP-binding" evidence="8">
    <location>
        <begin position="15"/>
        <end position="122"/>
    </location>
</feature>
<dbReference type="SUPFAM" id="SSF52518">
    <property type="entry name" value="Thiamin diphosphate-binding fold (THDP-binding)"/>
    <property type="match status" value="2"/>
</dbReference>
<evidence type="ECO:0000256" key="7">
    <source>
        <dbReference type="HAMAP-Rule" id="MF_01659"/>
    </source>
</evidence>
<dbReference type="PIRSF" id="PIRSF004983">
    <property type="entry name" value="MenD"/>
    <property type="match status" value="1"/>
</dbReference>
<dbReference type="Gene3D" id="3.40.50.1220">
    <property type="entry name" value="TPP-binding domain"/>
    <property type="match status" value="1"/>
</dbReference>
<evidence type="ECO:0000259" key="8">
    <source>
        <dbReference type="Pfam" id="PF02776"/>
    </source>
</evidence>
<dbReference type="CDD" id="cd02009">
    <property type="entry name" value="TPP_SHCHC_synthase"/>
    <property type="match status" value="1"/>
</dbReference>
<dbReference type="Proteomes" id="UP001139488">
    <property type="component" value="Unassembled WGS sequence"/>
</dbReference>
<keyword evidence="5 7" id="KW-0786">Thiamine pyrophosphate</keyword>
<dbReference type="Gene3D" id="3.40.50.970">
    <property type="match status" value="2"/>
</dbReference>
<comment type="cofactor">
    <cofactor evidence="7">
        <name>Mg(2+)</name>
        <dbReference type="ChEBI" id="CHEBI:18420"/>
    </cofactor>
    <cofactor evidence="7">
        <name>Mn(2+)</name>
        <dbReference type="ChEBI" id="CHEBI:29035"/>
    </cofactor>
</comment>
<comment type="pathway">
    <text evidence="7">Quinol/quinone metabolism; menaquinone biosynthesis.</text>
</comment>
<dbReference type="PANTHER" id="PTHR42916:SF1">
    <property type="entry name" value="PROTEIN PHYLLO, CHLOROPLASTIC"/>
    <property type="match status" value="1"/>
</dbReference>
<keyword evidence="4 7" id="KW-0460">Magnesium</keyword>
<organism evidence="10 11">
    <name type="scientific">Vibrio gelatinilyticus</name>
    <dbReference type="NCBI Taxonomy" id="2893468"/>
    <lineage>
        <taxon>Bacteria</taxon>
        <taxon>Pseudomonadati</taxon>
        <taxon>Pseudomonadota</taxon>
        <taxon>Gammaproteobacteria</taxon>
        <taxon>Vibrionales</taxon>
        <taxon>Vibrionaceae</taxon>
        <taxon>Vibrio</taxon>
    </lineage>
</organism>
<evidence type="ECO:0000256" key="2">
    <source>
        <dbReference type="ARBA" id="ARBA00022679"/>
    </source>
</evidence>
<evidence type="ECO:0000313" key="11">
    <source>
        <dbReference type="Proteomes" id="UP001139488"/>
    </source>
</evidence>
<evidence type="ECO:0000313" key="10">
    <source>
        <dbReference type="EMBL" id="MCJ2375599.1"/>
    </source>
</evidence>
<gene>
    <name evidence="7 10" type="primary">menD</name>
    <name evidence="10" type="ORF">LNL84_02005</name>
</gene>
<dbReference type="GO" id="GO:0030976">
    <property type="term" value="F:thiamine pyrophosphate binding"/>
    <property type="evidence" value="ECO:0007669"/>
    <property type="project" value="UniProtKB-UniRule"/>
</dbReference>
<dbReference type="GO" id="GO:0030145">
    <property type="term" value="F:manganese ion binding"/>
    <property type="evidence" value="ECO:0007669"/>
    <property type="project" value="UniProtKB-UniRule"/>
</dbReference>
<dbReference type="HAMAP" id="MF_01659">
    <property type="entry name" value="MenD"/>
    <property type="match status" value="1"/>
</dbReference>
<dbReference type="InterPro" id="IPR029035">
    <property type="entry name" value="DHS-like_NAD/FAD-binding_dom"/>
</dbReference>
<evidence type="ECO:0000259" key="9">
    <source>
        <dbReference type="Pfam" id="PF16582"/>
    </source>
</evidence>
<name>A0A9X1WEM8_9VIBR</name>
<dbReference type="EC" id="2.2.1.9" evidence="7"/>
<dbReference type="GO" id="GO:0009234">
    <property type="term" value="P:menaquinone biosynthetic process"/>
    <property type="evidence" value="ECO:0007669"/>
    <property type="project" value="UniProtKB-UniRule"/>
</dbReference>
<evidence type="ECO:0000256" key="3">
    <source>
        <dbReference type="ARBA" id="ARBA00022723"/>
    </source>
</evidence>
<proteinExistence type="inferred from homology"/>
<dbReference type="AlphaFoldDB" id="A0A9X1WEM8"/>
<dbReference type="Pfam" id="PF02776">
    <property type="entry name" value="TPP_enzyme_N"/>
    <property type="match status" value="1"/>
</dbReference>
<dbReference type="Pfam" id="PF16582">
    <property type="entry name" value="TPP_enzyme_M_2"/>
    <property type="match status" value="1"/>
</dbReference>
<dbReference type="GO" id="GO:0070204">
    <property type="term" value="F:2-succinyl-5-enolpyruvyl-6-hydroxy-3-cyclohexene-1-carboxylic-acid synthase activity"/>
    <property type="evidence" value="ECO:0007669"/>
    <property type="project" value="UniProtKB-UniRule"/>
</dbReference>
<evidence type="ECO:0000256" key="4">
    <source>
        <dbReference type="ARBA" id="ARBA00022842"/>
    </source>
</evidence>
<comment type="cofactor">
    <cofactor evidence="7">
        <name>thiamine diphosphate</name>
        <dbReference type="ChEBI" id="CHEBI:58937"/>
    </cofactor>
    <text evidence="7">Binds 1 thiamine pyrophosphate per subunit.</text>
</comment>
<dbReference type="InterPro" id="IPR012001">
    <property type="entry name" value="Thiamin_PyroP_enz_TPP-bd_dom"/>
</dbReference>
<keyword evidence="1 7" id="KW-0474">Menaquinone biosynthesis</keyword>
<comment type="function">
    <text evidence="7">Catalyzes the thiamine diphosphate-dependent decarboxylation of 2-oxoglutarate and the subsequent addition of the resulting succinic semialdehyde-thiamine pyrophosphate anion to isochorismate to yield 2-succinyl-5-enolpyruvyl-6-hydroxy-3-cyclohexene-1-carboxylate (SEPHCHC).</text>
</comment>
<protein>
    <recommendedName>
        <fullName evidence="7">2-succinyl-5-enolpyruvyl-6-hydroxy-3-cyclohexene-1-carboxylate synthase</fullName>
        <shortName evidence="7">SEPHCHC synthase</shortName>
        <ecNumber evidence="7">2.2.1.9</ecNumber>
    </recommendedName>
    <alternativeName>
        <fullName evidence="7">Menaquinone biosynthesis protein MenD</fullName>
    </alternativeName>
</protein>
<comment type="pathway">
    <text evidence="7">Quinol/quinone metabolism; 1,4-dihydroxy-2-naphthoate biosynthesis; 1,4-dihydroxy-2-naphthoate from chorismate: step 2/7.</text>
</comment>
<sequence length="570" mass="62886">MLVNNQAALNRVWTQTLLEELYRLGVNDICIAPGSRSTPLTLEAVEHGCFNIHTHFDERGLGFMALGLAKVSRKPVVVIVTSGTAVTNLLPAVAESKLTGEKLILLTSDRPLELIGCGANQAIEQPGVFAPHVSDAVNLPSPSTQIPLAWLLTTIDHIQRTQEQFGGAIHLNCPFPEPLYGGEDKSEFTDYIKPIQKWQVGHKPYVRYMRLPATSYQGQISQLNLANKKGAIVLGALSLAHSQQALMLANQLGWPVLCDPQSGVGSEWGRFDIWLQNGKANALLSQCDLIVQIGERLVSKRLLQWIEQQGQSGTELVLVTEQSQRINPNHLPMLHWQAELSKWLDEAKNLVDNSRHCAWAEELSQYCQLVGREIKQAQPKHISEIDVAESINQLPSDISLFLGNSLIVRLTDMFVSLKQRDVYTNRGASGIDGLVATAYGVHIATERSLALYLGDTSLLYDLNSLALFRDVLTPNVIVVTNNDGGAIFDLLPVPKQQKQQCYQMPHGLNFTHSAAQFGLQYSSPGCAKELNQLLCQHLKNGSGTLLIEVKTHAQEVGHLIRTISRRLHAS</sequence>
<dbReference type="EMBL" id="JAJNNZ010000001">
    <property type="protein sequence ID" value="MCJ2375599.1"/>
    <property type="molecule type" value="Genomic_DNA"/>
</dbReference>
<dbReference type="InterPro" id="IPR032264">
    <property type="entry name" value="MenD_middle"/>
</dbReference>
<accession>A0A9X1WEM8</accession>
<evidence type="ECO:0000256" key="5">
    <source>
        <dbReference type="ARBA" id="ARBA00023052"/>
    </source>
</evidence>
<dbReference type="GO" id="GO:0000287">
    <property type="term" value="F:magnesium ion binding"/>
    <property type="evidence" value="ECO:0007669"/>
    <property type="project" value="UniProtKB-UniRule"/>
</dbReference>
<comment type="catalytic activity">
    <reaction evidence="7">
        <text>isochorismate + 2-oxoglutarate + H(+) = 5-enolpyruvoyl-6-hydroxy-2-succinyl-cyclohex-3-ene-1-carboxylate + CO2</text>
        <dbReference type="Rhea" id="RHEA:25593"/>
        <dbReference type="ChEBI" id="CHEBI:15378"/>
        <dbReference type="ChEBI" id="CHEBI:16526"/>
        <dbReference type="ChEBI" id="CHEBI:16810"/>
        <dbReference type="ChEBI" id="CHEBI:29780"/>
        <dbReference type="ChEBI" id="CHEBI:58818"/>
        <dbReference type="EC" id="2.2.1.9"/>
    </reaction>
</comment>
<dbReference type="CDD" id="cd07037">
    <property type="entry name" value="TPP_PYR_MenD"/>
    <property type="match status" value="1"/>
</dbReference>
<keyword evidence="11" id="KW-1185">Reference proteome</keyword>
<dbReference type="NCBIfam" id="TIGR00173">
    <property type="entry name" value="menD"/>
    <property type="match status" value="1"/>
</dbReference>
<comment type="subunit">
    <text evidence="7">Homodimer.</text>
</comment>
<dbReference type="SUPFAM" id="SSF52467">
    <property type="entry name" value="DHS-like NAD/FAD-binding domain"/>
    <property type="match status" value="1"/>
</dbReference>